<dbReference type="InterPro" id="IPR032466">
    <property type="entry name" value="Metal_Hydrolase"/>
</dbReference>
<dbReference type="InterPro" id="IPR006680">
    <property type="entry name" value="Amidohydro-rel"/>
</dbReference>
<dbReference type="SUPFAM" id="SSF51338">
    <property type="entry name" value="Composite domain of metallo-dependent hydrolases"/>
    <property type="match status" value="1"/>
</dbReference>
<comment type="cofactor">
    <cofactor evidence="1">
        <name>Zn(2+)</name>
        <dbReference type="ChEBI" id="CHEBI:29105"/>
    </cofactor>
</comment>
<dbReference type="SUPFAM" id="SSF51556">
    <property type="entry name" value="Metallo-dependent hydrolases"/>
    <property type="match status" value="1"/>
</dbReference>
<protein>
    <submittedName>
        <fullName evidence="7">Dihydroorotase</fullName>
        <ecNumber evidence="7">3.5.2.3</ecNumber>
    </submittedName>
</protein>
<dbReference type="PROSITE" id="PS00483">
    <property type="entry name" value="DIHYDROOROTASE_2"/>
    <property type="match status" value="1"/>
</dbReference>
<gene>
    <name evidence="7" type="ORF">DBW92_03520</name>
</gene>
<evidence type="ECO:0000313" key="7">
    <source>
        <dbReference type="EMBL" id="RCL44014.1"/>
    </source>
</evidence>
<dbReference type="InterPro" id="IPR011059">
    <property type="entry name" value="Metal-dep_hydrolase_composite"/>
</dbReference>
<evidence type="ECO:0000256" key="2">
    <source>
        <dbReference type="ARBA" id="ARBA00002368"/>
    </source>
</evidence>
<sequence>MYDLILKNCNIVNENTIIESDIAIKNNRIELIANSIDSEAKNIEDVNGRFVIPGLIDDQVHFREPGLTHKGDIATESKAGLAGGVTSYFEMPNVNPTTTTNENLTKKFELASTRSLSNYSFHLGGSNTNIEEIKQVDINQAAALKVFMGASTGEMLVDSIDALDDIFHYSPLTVVTHCEDPQRVKDNEKLFYDKYGSDLSAEHHHLIRDVESCYLSSSLAVALAKKYDANLHVFHLTTAKEMDLFSPGPVDGKKITAEVCVHHMYFNESYYAELGNQIKCNPSIKDESDRLALIKALKEDKIDIIASDHAPHTWDEKMMKYQDAPAGLPLVQHELQILMDFYNEGILSLETIVEKTSHNVAKRFQVKDRGYIREGYYADLAILDIDKSYTVSEENILYKCGWSPFAGKTFNSSIYMTIVNGHIAFQDNQINQDLPFGMQVEFDR</sequence>
<dbReference type="PANTHER" id="PTHR43668:SF4">
    <property type="entry name" value="ALLANTOINASE"/>
    <property type="match status" value="1"/>
</dbReference>
<dbReference type="PANTHER" id="PTHR43668">
    <property type="entry name" value="ALLANTOINASE"/>
    <property type="match status" value="1"/>
</dbReference>
<dbReference type="EC" id="3.5.2.3" evidence="7"/>
<dbReference type="CDD" id="cd01318">
    <property type="entry name" value="DHOase_IIb"/>
    <property type="match status" value="1"/>
</dbReference>
<dbReference type="GO" id="GO:0046872">
    <property type="term" value="F:metal ion binding"/>
    <property type="evidence" value="ECO:0007669"/>
    <property type="project" value="UniProtKB-KW"/>
</dbReference>
<evidence type="ECO:0000256" key="1">
    <source>
        <dbReference type="ARBA" id="ARBA00001947"/>
    </source>
</evidence>
<proteinExistence type="inferred from homology"/>
<dbReference type="Proteomes" id="UP000252915">
    <property type="component" value="Unassembled WGS sequence"/>
</dbReference>
<name>A0A368C4I3_9GAMM</name>
<dbReference type="InterPro" id="IPR002195">
    <property type="entry name" value="Dihydroorotase_CS"/>
</dbReference>
<evidence type="ECO:0000256" key="3">
    <source>
        <dbReference type="ARBA" id="ARBA00010286"/>
    </source>
</evidence>
<dbReference type="Gene3D" id="2.30.40.10">
    <property type="entry name" value="Urease, subunit C, domain 1"/>
    <property type="match status" value="1"/>
</dbReference>
<feature type="domain" description="Amidohydrolase-related" evidence="6">
    <location>
        <begin position="50"/>
        <end position="423"/>
    </location>
</feature>
<dbReference type="AlphaFoldDB" id="A0A368C4I3"/>
<dbReference type="GO" id="GO:0005737">
    <property type="term" value="C:cytoplasm"/>
    <property type="evidence" value="ECO:0007669"/>
    <property type="project" value="TreeGrafter"/>
</dbReference>
<organism evidence="7 8">
    <name type="scientific">SAR86 cluster bacterium</name>
    <dbReference type="NCBI Taxonomy" id="2030880"/>
    <lineage>
        <taxon>Bacteria</taxon>
        <taxon>Pseudomonadati</taxon>
        <taxon>Pseudomonadota</taxon>
        <taxon>Gammaproteobacteria</taxon>
        <taxon>SAR86 cluster</taxon>
    </lineage>
</organism>
<dbReference type="Pfam" id="PF01979">
    <property type="entry name" value="Amidohydro_1"/>
    <property type="match status" value="1"/>
</dbReference>
<evidence type="ECO:0000256" key="4">
    <source>
        <dbReference type="ARBA" id="ARBA00022723"/>
    </source>
</evidence>
<dbReference type="InterPro" id="IPR050138">
    <property type="entry name" value="DHOase/Allantoinase_Hydrolase"/>
</dbReference>
<evidence type="ECO:0000256" key="5">
    <source>
        <dbReference type="ARBA" id="ARBA00022801"/>
    </source>
</evidence>
<keyword evidence="5 7" id="KW-0378">Hydrolase</keyword>
<keyword evidence="4" id="KW-0479">Metal-binding</keyword>
<dbReference type="EMBL" id="QOPI01000018">
    <property type="protein sequence ID" value="RCL44014.1"/>
    <property type="molecule type" value="Genomic_DNA"/>
</dbReference>
<evidence type="ECO:0000313" key="8">
    <source>
        <dbReference type="Proteomes" id="UP000252915"/>
    </source>
</evidence>
<dbReference type="GO" id="GO:0004151">
    <property type="term" value="F:dihydroorotase activity"/>
    <property type="evidence" value="ECO:0007669"/>
    <property type="project" value="UniProtKB-EC"/>
</dbReference>
<dbReference type="GO" id="GO:0004038">
    <property type="term" value="F:allantoinase activity"/>
    <property type="evidence" value="ECO:0007669"/>
    <property type="project" value="TreeGrafter"/>
</dbReference>
<dbReference type="GO" id="GO:0006145">
    <property type="term" value="P:purine nucleobase catabolic process"/>
    <property type="evidence" value="ECO:0007669"/>
    <property type="project" value="TreeGrafter"/>
</dbReference>
<accession>A0A368C4I3</accession>
<comment type="caution">
    <text evidence="7">The sequence shown here is derived from an EMBL/GenBank/DDBJ whole genome shotgun (WGS) entry which is preliminary data.</text>
</comment>
<dbReference type="NCBIfam" id="TIGR00857">
    <property type="entry name" value="pyrC_multi"/>
    <property type="match status" value="1"/>
</dbReference>
<dbReference type="Gene3D" id="3.20.20.140">
    <property type="entry name" value="Metal-dependent hydrolases"/>
    <property type="match status" value="1"/>
</dbReference>
<reference evidence="7 8" key="1">
    <citation type="journal article" date="2018" name="Microbiome">
        <title>Fine metagenomic profile of the Mediterranean stratified and mixed water columns revealed by assembly and recruitment.</title>
        <authorList>
            <person name="Haro-Moreno J.M."/>
            <person name="Lopez-Perez M."/>
            <person name="De La Torre J.R."/>
            <person name="Picazo A."/>
            <person name="Camacho A."/>
            <person name="Rodriguez-Valera F."/>
        </authorList>
    </citation>
    <scope>NUCLEOTIDE SEQUENCE [LARGE SCALE GENOMIC DNA]</scope>
    <source>
        <strain evidence="7">MED-G78</strain>
    </source>
</reference>
<comment type="function">
    <text evidence="2">Catalyzes the reversible cyclization of carbamoyl aspartate to dihydroorotate.</text>
</comment>
<evidence type="ECO:0000259" key="6">
    <source>
        <dbReference type="Pfam" id="PF01979"/>
    </source>
</evidence>
<dbReference type="NCBIfam" id="NF006688">
    <property type="entry name" value="PRK09236.1"/>
    <property type="match status" value="1"/>
</dbReference>
<comment type="similarity">
    <text evidence="3">Belongs to the metallo-dependent hydrolases superfamily. DHOase family. Class I DHOase subfamily.</text>
</comment>